<proteinExistence type="predicted"/>
<sequence length="153" mass="18083">MKKNTFRKIWERIKYLRKIKYTEILSPSEIQESASFSIYREFAELKKIVADDVKKWNKAKPYEKQHSILIKQYKFSTEAFSSLFNHLQGIGWAVEMKPYVKSELNRGALLRGFSEPYSYTNYIEVKISFPEELIEKTNKVKSNELLKGENKNG</sequence>
<dbReference type="KEGG" id="vg:20283524"/>
<protein>
    <submittedName>
        <fullName evidence="1">Uncharacterized protein</fullName>
    </submittedName>
</protein>
<dbReference type="GeneID" id="20283524"/>
<keyword evidence="2" id="KW-1185">Reference proteome</keyword>
<dbReference type="Proteomes" id="UP000028664">
    <property type="component" value="Segment"/>
</dbReference>
<name>A0A076G949_9CAUD</name>
<organism evidence="1 2">
    <name type="scientific">Bacillus phage Bobb</name>
    <dbReference type="NCBI Taxonomy" id="1527469"/>
    <lineage>
        <taxon>Viruses</taxon>
        <taxon>Duplodnaviria</taxon>
        <taxon>Heunggongvirae</taxon>
        <taxon>Uroviricota</taxon>
        <taxon>Caudoviricetes</taxon>
        <taxon>Herelleviridae</taxon>
        <taxon>Bastillevirinae</taxon>
        <taxon>Agatevirus</taxon>
        <taxon>Agatevirus bobb</taxon>
    </lineage>
</organism>
<accession>A0A076G949</accession>
<evidence type="ECO:0000313" key="1">
    <source>
        <dbReference type="EMBL" id="AII28138.1"/>
    </source>
</evidence>
<evidence type="ECO:0000313" key="2">
    <source>
        <dbReference type="Proteomes" id="UP000028664"/>
    </source>
</evidence>
<dbReference type="OrthoDB" id="35575at10239"/>
<dbReference type="RefSeq" id="YP_009056506.1">
    <property type="nucleotide sequence ID" value="NC_024792.1"/>
</dbReference>
<dbReference type="EMBL" id="KM051843">
    <property type="protein sequence ID" value="AII28138.1"/>
    <property type="molecule type" value="Genomic_DNA"/>
</dbReference>
<reference evidence="1 2" key="1">
    <citation type="submission" date="2014-06" db="EMBL/GenBank/DDBJ databases">
        <title>Bioinformatic genomic analysis of Bacillus phage Bobb.</title>
        <authorList>
            <person name="Lewis H.M.N."/>
            <person name="Temple L."/>
            <person name="Barth R.N."/>
            <person name="Bowles K.M."/>
            <person name="Churchin D.I."/>
            <person name="Scott-Croshaw C."/>
            <person name="Glasgow G.H."/>
            <person name="Gloe M.W."/>
            <person name="McGough T.M."/>
            <person name="Nutbrown S.A."/>
            <person name="Romulus S.R."/>
            <person name="Sanders K.A.M."/>
            <person name="Diachok C.R."/>
            <person name="Serigano J.P."/>
            <person name="Shin D."/>
            <person name="Suresh M.H."/>
            <person name="Conner A.R.N."/>
            <person name="Korba R.M."/>
            <person name="Livermore R.J."/>
            <person name="Rohlf M.B."/>
            <person name="Utterback S.D."/>
            <person name="Wilson V.E."/>
        </authorList>
    </citation>
    <scope>NUCLEOTIDE SEQUENCE [LARGE SCALE GENOMIC DNA]</scope>
</reference>